<dbReference type="AlphaFoldDB" id="A0A9Q3P822"/>
<feature type="region of interest" description="Disordered" evidence="1">
    <location>
        <begin position="33"/>
        <end position="54"/>
    </location>
</feature>
<name>A0A9Q3P822_9BASI</name>
<comment type="caution">
    <text evidence="2">The sequence shown here is derived from an EMBL/GenBank/DDBJ whole genome shotgun (WGS) entry which is preliminary data.</text>
</comment>
<dbReference type="Proteomes" id="UP000765509">
    <property type="component" value="Unassembled WGS sequence"/>
</dbReference>
<proteinExistence type="predicted"/>
<gene>
    <name evidence="2" type="ORF">O181_092078</name>
</gene>
<feature type="compositionally biased region" description="Polar residues" evidence="1">
    <location>
        <begin position="38"/>
        <end position="54"/>
    </location>
</feature>
<evidence type="ECO:0000313" key="3">
    <source>
        <dbReference type="Proteomes" id="UP000765509"/>
    </source>
</evidence>
<reference evidence="2" key="1">
    <citation type="submission" date="2021-03" db="EMBL/GenBank/DDBJ databases">
        <title>Draft genome sequence of rust myrtle Austropuccinia psidii MF-1, a brazilian biotype.</title>
        <authorList>
            <person name="Quecine M.C."/>
            <person name="Pachon D.M.R."/>
            <person name="Bonatelli M.L."/>
            <person name="Correr F.H."/>
            <person name="Franceschini L.M."/>
            <person name="Leite T.F."/>
            <person name="Margarido G.R.A."/>
            <person name="Almeida C.A."/>
            <person name="Ferrarezi J.A."/>
            <person name="Labate C.A."/>
        </authorList>
    </citation>
    <scope>NUCLEOTIDE SEQUENCE</scope>
    <source>
        <strain evidence="2">MF-1</strain>
    </source>
</reference>
<feature type="compositionally biased region" description="Basic and acidic residues" evidence="1">
    <location>
        <begin position="305"/>
        <end position="315"/>
    </location>
</feature>
<protein>
    <submittedName>
        <fullName evidence="2">Uncharacterized protein</fullName>
    </submittedName>
</protein>
<evidence type="ECO:0000256" key="1">
    <source>
        <dbReference type="SAM" id="MobiDB-lite"/>
    </source>
</evidence>
<accession>A0A9Q3P822</accession>
<evidence type="ECO:0000313" key="2">
    <source>
        <dbReference type="EMBL" id="MBW0552363.1"/>
    </source>
</evidence>
<sequence>MVEGNSSHIVLGKDFCDYFNWLQLCNSIPSSYEEEESNQSPKSFNQGSSALKNTNQSSEDLYEGMQVFSIGIMDFTQQDFHEMMTRREGSPYTASSPLTPLDEEEPFTLGDLLHDEYFNMGEINSEEYPIPQAVLQPGLQQSFDVDPELTTSNILIPELTSGPKKEHSENKNYIQTFSSSINSLIQEIQSNCSLPTNKHVKDKNETSLVKDDFMFTENFEEPLPTLEQLTFGEYFNNDQNSKQNLDTPQIQNLYLEGPTFDNSQNIPGQKNSPGDICSLKYEDLSHIYSFVRDTQGLSPPSVISLDKDPIKKPTEQSKPSSKKNHIQNKPLNSLLKKPTKFFDKKDKIKEENSDFIQNEKEDYQLQTIEFPKCRNKRKLRKTQEKGNFTLKNVKVDFEFTLSMEEYINKRISMDQRRIKGELLSCLNKFLSKTNTKPKMRKRNKRVKYKFKSC</sequence>
<dbReference type="EMBL" id="AVOT02058477">
    <property type="protein sequence ID" value="MBW0552363.1"/>
    <property type="molecule type" value="Genomic_DNA"/>
</dbReference>
<feature type="region of interest" description="Disordered" evidence="1">
    <location>
        <begin position="299"/>
        <end position="330"/>
    </location>
</feature>
<keyword evidence="3" id="KW-1185">Reference proteome</keyword>
<organism evidence="2 3">
    <name type="scientific">Austropuccinia psidii MF-1</name>
    <dbReference type="NCBI Taxonomy" id="1389203"/>
    <lineage>
        <taxon>Eukaryota</taxon>
        <taxon>Fungi</taxon>
        <taxon>Dikarya</taxon>
        <taxon>Basidiomycota</taxon>
        <taxon>Pucciniomycotina</taxon>
        <taxon>Pucciniomycetes</taxon>
        <taxon>Pucciniales</taxon>
        <taxon>Sphaerophragmiaceae</taxon>
        <taxon>Austropuccinia</taxon>
    </lineage>
</organism>